<dbReference type="RefSeq" id="WP_338536593.1">
    <property type="nucleotide sequence ID" value="NZ_AP028654.1"/>
</dbReference>
<comment type="subcellular location">
    <subcellularLocation>
        <location evidence="1">Cell membrane</location>
        <topology evidence="1">Multi-pass membrane protein</topology>
    </subcellularLocation>
</comment>
<accession>A0AAU9ELX9</accession>
<keyword evidence="6 8" id="KW-1133">Transmembrane helix</keyword>
<sequence length="393" mass="44501">MFPIIKLRIIQLKYDYKRILIMIALTMLLAFIFGYSSTGDYTLKVGIVDNDNTKISKELIKKISEDKEYEFIKLSSEDAKENIKSNSIKLSLIIEKGFEESLLKSSSVSVSVLSSESDLEVMNIEFLIKSKILKIYKDYNSAININNIILENNKTLIREKTLSEIYNSISTDSKEYIKINVETSENSAKKYDNTLHSIFGMTIMFVAFTIVFSIANILEDKELGVFNRMLISPIKRFSIIWQSMIVSIILGVGQIFIILYLSSIIFDVNYSGNYLGVFIVALVFVYAISALGFLVSMFVKTYAQLSVIMPIVLTSFAMIGGCMWPLEIVSSKLLITLSYFVPHRWAIEALTDILVRYKTLGEVVKPIFILIIMGAVFTVIGSILLNKFSEKIS</sequence>
<keyword evidence="5 8" id="KW-0812">Transmembrane</keyword>
<evidence type="ECO:0000313" key="10">
    <source>
        <dbReference type="EMBL" id="BEP28266.1"/>
    </source>
</evidence>
<feature type="transmembrane region" description="Helical" evidence="8">
    <location>
        <begin position="367"/>
        <end position="385"/>
    </location>
</feature>
<evidence type="ECO:0000256" key="3">
    <source>
        <dbReference type="ARBA" id="ARBA00022448"/>
    </source>
</evidence>
<keyword evidence="11" id="KW-1185">Reference proteome</keyword>
<protein>
    <submittedName>
        <fullName evidence="10">ABC transporter permease</fullName>
    </submittedName>
</protein>
<evidence type="ECO:0000256" key="4">
    <source>
        <dbReference type="ARBA" id="ARBA00022475"/>
    </source>
</evidence>
<feature type="domain" description="ABC transmembrane type-2" evidence="9">
    <location>
        <begin position="159"/>
        <end position="388"/>
    </location>
</feature>
<dbReference type="GO" id="GO:0140359">
    <property type="term" value="F:ABC-type transporter activity"/>
    <property type="evidence" value="ECO:0007669"/>
    <property type="project" value="InterPro"/>
</dbReference>
<keyword evidence="3" id="KW-0813">Transport</keyword>
<dbReference type="PANTHER" id="PTHR30294:SF45">
    <property type="entry name" value="LINEARMYCIN RESISTANCE PERMEASE PROTEIN LNRN"/>
    <property type="match status" value="1"/>
</dbReference>
<dbReference type="KEGG" id="hprf:HLPR_05970"/>
<feature type="transmembrane region" description="Helical" evidence="8">
    <location>
        <begin position="274"/>
        <end position="295"/>
    </location>
</feature>
<evidence type="ECO:0000256" key="5">
    <source>
        <dbReference type="ARBA" id="ARBA00022692"/>
    </source>
</evidence>
<evidence type="ECO:0000313" key="11">
    <source>
        <dbReference type="Proteomes" id="UP001321786"/>
    </source>
</evidence>
<dbReference type="InterPro" id="IPR013525">
    <property type="entry name" value="ABC2_TM"/>
</dbReference>
<dbReference type="AlphaFoldDB" id="A0AAU9ELX9"/>
<dbReference type="InterPro" id="IPR051449">
    <property type="entry name" value="ABC-2_transporter_component"/>
</dbReference>
<evidence type="ECO:0000259" key="9">
    <source>
        <dbReference type="PROSITE" id="PS51012"/>
    </source>
</evidence>
<name>A0AAU9ELX9_9FIRM</name>
<dbReference type="Gene3D" id="3.40.1710.10">
    <property type="entry name" value="abc type-2 transporter like domain"/>
    <property type="match status" value="1"/>
</dbReference>
<dbReference type="GO" id="GO:0005886">
    <property type="term" value="C:plasma membrane"/>
    <property type="evidence" value="ECO:0007669"/>
    <property type="project" value="UniProtKB-SubCell"/>
</dbReference>
<comment type="similarity">
    <text evidence="2">Belongs to the ABC-2 integral membrane protein family.</text>
</comment>
<dbReference type="PROSITE" id="PS51012">
    <property type="entry name" value="ABC_TM2"/>
    <property type="match status" value="1"/>
</dbReference>
<evidence type="ECO:0000256" key="8">
    <source>
        <dbReference type="SAM" id="Phobius"/>
    </source>
</evidence>
<feature type="transmembrane region" description="Helical" evidence="8">
    <location>
        <begin position="20"/>
        <end position="38"/>
    </location>
</feature>
<keyword evidence="4" id="KW-1003">Cell membrane</keyword>
<dbReference type="Pfam" id="PF12698">
    <property type="entry name" value="ABC2_membrane_3"/>
    <property type="match status" value="1"/>
</dbReference>
<feature type="transmembrane region" description="Helical" evidence="8">
    <location>
        <begin position="239"/>
        <end position="262"/>
    </location>
</feature>
<evidence type="ECO:0000256" key="2">
    <source>
        <dbReference type="ARBA" id="ARBA00007783"/>
    </source>
</evidence>
<dbReference type="Proteomes" id="UP001321786">
    <property type="component" value="Chromosome"/>
</dbReference>
<gene>
    <name evidence="10" type="ORF">HLPR_05970</name>
</gene>
<feature type="transmembrane region" description="Helical" evidence="8">
    <location>
        <begin position="307"/>
        <end position="326"/>
    </location>
</feature>
<dbReference type="InterPro" id="IPR047817">
    <property type="entry name" value="ABC2_TM_bact-type"/>
</dbReference>
<feature type="transmembrane region" description="Helical" evidence="8">
    <location>
        <begin position="198"/>
        <end position="218"/>
    </location>
</feature>
<organism evidence="10 11">
    <name type="scientific">Helicovermis profundi</name>
    <dbReference type="NCBI Taxonomy" id="3065157"/>
    <lineage>
        <taxon>Bacteria</taxon>
        <taxon>Bacillati</taxon>
        <taxon>Bacillota</taxon>
        <taxon>Clostridia</taxon>
        <taxon>Helicovermis</taxon>
    </lineage>
</organism>
<evidence type="ECO:0000256" key="7">
    <source>
        <dbReference type="ARBA" id="ARBA00023136"/>
    </source>
</evidence>
<evidence type="ECO:0000256" key="6">
    <source>
        <dbReference type="ARBA" id="ARBA00022989"/>
    </source>
</evidence>
<dbReference type="EMBL" id="AP028654">
    <property type="protein sequence ID" value="BEP28266.1"/>
    <property type="molecule type" value="Genomic_DNA"/>
</dbReference>
<dbReference type="PANTHER" id="PTHR30294">
    <property type="entry name" value="MEMBRANE COMPONENT OF ABC TRANSPORTER YHHJ-RELATED"/>
    <property type="match status" value="1"/>
</dbReference>
<keyword evidence="7 8" id="KW-0472">Membrane</keyword>
<evidence type="ECO:0000256" key="1">
    <source>
        <dbReference type="ARBA" id="ARBA00004651"/>
    </source>
</evidence>
<reference evidence="10 11" key="1">
    <citation type="submission" date="2023-08" db="EMBL/GenBank/DDBJ databases">
        <title>Helicovermis profunda gen. nov., sp. nov., a novel mesophilic, fermentative bacterium within the Bacillota from a deep-sea hydrothermal vent chimney.</title>
        <authorList>
            <person name="Miyazaki U."/>
            <person name="Mizutani D."/>
            <person name="Hashimoto Y."/>
            <person name="Tame A."/>
            <person name="Sawayama S."/>
            <person name="Miyazaki J."/>
            <person name="Takai K."/>
            <person name="Nakagawa S."/>
        </authorList>
    </citation>
    <scope>NUCLEOTIDE SEQUENCE [LARGE SCALE GENOMIC DNA]</scope>
    <source>
        <strain evidence="10 11">S502</strain>
    </source>
</reference>
<proteinExistence type="inferred from homology"/>